<keyword evidence="10" id="KW-1185">Reference proteome</keyword>
<feature type="binding site" evidence="5">
    <location>
        <position position="558"/>
    </location>
    <ligand>
        <name>substrate</name>
    </ligand>
</feature>
<feature type="binding site" evidence="5">
    <location>
        <position position="517"/>
    </location>
    <ligand>
        <name>substrate</name>
    </ligand>
</feature>
<feature type="binding site" evidence="5">
    <location>
        <position position="503"/>
    </location>
    <ligand>
        <name>substrate</name>
    </ligand>
</feature>
<dbReference type="OrthoDB" id="1937899at2759"/>
<evidence type="ECO:0000256" key="2">
    <source>
        <dbReference type="ARBA" id="ARBA00012255"/>
    </source>
</evidence>
<proteinExistence type="inferred from homology"/>
<dbReference type="PANTHER" id="PTHR12837:SF0">
    <property type="entry name" value="POLY(ADP-RIBOSE) GLYCOHYDROLASE"/>
    <property type="match status" value="1"/>
</dbReference>
<dbReference type="InterPro" id="IPR007724">
    <property type="entry name" value="Poly_GlycHdrlase"/>
</dbReference>
<feature type="active site" evidence="4">
    <location>
        <position position="500"/>
    </location>
</feature>
<comment type="similarity">
    <text evidence="1">Belongs to the poly(ADP-ribose) glycohydrolase family.</text>
</comment>
<feature type="domain" description="PARG catalytic Macro" evidence="7">
    <location>
        <begin position="478"/>
        <end position="676"/>
    </location>
</feature>
<feature type="region of interest" description="Disordered" evidence="6">
    <location>
        <begin position="268"/>
        <end position="314"/>
    </location>
</feature>
<feature type="domain" description="PARG helical" evidence="8">
    <location>
        <begin position="405"/>
        <end position="456"/>
    </location>
</feature>
<dbReference type="GO" id="GO:1990966">
    <property type="term" value="P:ATP generation from poly-ADP-D-ribose"/>
    <property type="evidence" value="ECO:0007669"/>
    <property type="project" value="TreeGrafter"/>
</dbReference>
<sequence>MKSTIYFDSGPHHVLCKIDGVNDSTYPTVTQSAWDDKHVKLPCAPRKYPTEPDYWPDIVQGLSAPILTIRDLTDTMLQWNKHRGGPEWNFYTLEAFLNKGKPLSESGLGFAAAAEGDVDRSEGQSNSSPELVKEEEALLSDREARERSALADSDSENNNGSDHATDGAQNKRQTAEQIPLSVMGDDEGHMYLSSKETIRFFDVVLPRMQQLALRMPELIKVPIPLLMQQQDSAITLSQEQIACLLSHAFFNTFPGRWVPIRHKRRKPFNRRKARAAQQKIDVDEKGGGEASTMEHGGKGAKHHQQQQQQGKKPGHLHQRTLFDYFGKPGPATAAVTFGGQERVSTSTGSSGTAFGDGGALKRRVASDDEGAEGLEELMDIEPENESPSTMKEGQEGPAWTKLPPRKLPSINFISLFHAEDRKSASSNVMFAKLRCLIHYFDRVTSDMPSGTVTYHRQVLQERVDLKTARRIRSEPFGFSKVVVDLDGPLEDSPVGTLQLDFANKNLGGGALERGAVQEEIRFMICPELILTRLFTEQLQLNEALLIKGCERFSNYNGYSRTFEWHSDHRDPTPRDALGRRKTEICAIDATPFKSRVSKLEQFSEYHIWRELNKALVGFRVSPILADEWGMTKGDANVYVGSQVNRPIATGNWGCGAFGGNVHLKFVLQLLAASVCGAYAPNDGRLGHDVMYYAYGLEKAAEDIDKFMKVVEANQLSVEPERIMQCIAQYPRKNSDGEITGLREKNLLEYLANALGYVNN</sequence>
<dbReference type="Proteomes" id="UP000807716">
    <property type="component" value="Unassembled WGS sequence"/>
</dbReference>
<feature type="active site" evidence="4">
    <location>
        <position position="519"/>
    </location>
</feature>
<dbReference type="GO" id="GO:0009225">
    <property type="term" value="P:nucleotide-sugar metabolic process"/>
    <property type="evidence" value="ECO:0007669"/>
    <property type="project" value="TreeGrafter"/>
</dbReference>
<feature type="active site" evidence="4">
    <location>
        <position position="518"/>
    </location>
</feature>
<evidence type="ECO:0000259" key="8">
    <source>
        <dbReference type="Pfam" id="PF20811"/>
    </source>
</evidence>
<dbReference type="GO" id="GO:0005737">
    <property type="term" value="C:cytoplasm"/>
    <property type="evidence" value="ECO:0007669"/>
    <property type="project" value="TreeGrafter"/>
</dbReference>
<feature type="domain" description="PARG helical" evidence="8">
    <location>
        <begin position="193"/>
        <end position="256"/>
    </location>
</feature>
<evidence type="ECO:0000313" key="10">
    <source>
        <dbReference type="Proteomes" id="UP000807716"/>
    </source>
</evidence>
<reference evidence="9" key="1">
    <citation type="journal article" date="2020" name="Fungal Divers.">
        <title>Resolving the Mortierellaceae phylogeny through synthesis of multi-gene phylogenetics and phylogenomics.</title>
        <authorList>
            <person name="Vandepol N."/>
            <person name="Liber J."/>
            <person name="Desiro A."/>
            <person name="Na H."/>
            <person name="Kennedy M."/>
            <person name="Barry K."/>
            <person name="Grigoriev I.V."/>
            <person name="Miller A.N."/>
            <person name="O'Donnell K."/>
            <person name="Stajich J.E."/>
            <person name="Bonito G."/>
        </authorList>
    </citation>
    <scope>NUCLEOTIDE SEQUENCE</scope>
    <source>
        <strain evidence="9">BC1065</strain>
    </source>
</reference>
<evidence type="ECO:0000256" key="3">
    <source>
        <dbReference type="ARBA" id="ARBA00022801"/>
    </source>
</evidence>
<feature type="compositionally biased region" description="Basic and acidic residues" evidence="6">
    <location>
        <begin position="131"/>
        <end position="149"/>
    </location>
</feature>
<dbReference type="InterPro" id="IPR048362">
    <property type="entry name" value="PARG_helical"/>
</dbReference>
<feature type="compositionally biased region" description="Low complexity" evidence="6">
    <location>
        <begin position="344"/>
        <end position="353"/>
    </location>
</feature>
<evidence type="ECO:0000256" key="4">
    <source>
        <dbReference type="PIRSR" id="PIRSR607724-1"/>
    </source>
</evidence>
<comment type="caution">
    <text evidence="9">The sequence shown here is derived from an EMBL/GenBank/DDBJ whole genome shotgun (WGS) entry which is preliminary data.</text>
</comment>
<dbReference type="InterPro" id="IPR046372">
    <property type="entry name" value="PARG_cat_C"/>
</dbReference>
<dbReference type="Pfam" id="PF05028">
    <property type="entry name" value="PARG_cat_C"/>
    <property type="match status" value="1"/>
</dbReference>
<dbReference type="GO" id="GO:0006282">
    <property type="term" value="P:regulation of DNA repair"/>
    <property type="evidence" value="ECO:0007669"/>
    <property type="project" value="InterPro"/>
</dbReference>
<gene>
    <name evidence="9" type="ORF">DFQ27_004407</name>
</gene>
<dbReference type="EC" id="3.2.1.143" evidence="2"/>
<organism evidence="9 10">
    <name type="scientific">Actinomortierella ambigua</name>
    <dbReference type="NCBI Taxonomy" id="1343610"/>
    <lineage>
        <taxon>Eukaryota</taxon>
        <taxon>Fungi</taxon>
        <taxon>Fungi incertae sedis</taxon>
        <taxon>Mucoromycota</taxon>
        <taxon>Mortierellomycotina</taxon>
        <taxon>Mortierellomycetes</taxon>
        <taxon>Mortierellales</taxon>
        <taxon>Mortierellaceae</taxon>
        <taxon>Actinomortierella</taxon>
    </lineage>
</organism>
<dbReference type="GO" id="GO:0005634">
    <property type="term" value="C:nucleus"/>
    <property type="evidence" value="ECO:0007669"/>
    <property type="project" value="TreeGrafter"/>
</dbReference>
<evidence type="ECO:0000259" key="7">
    <source>
        <dbReference type="Pfam" id="PF05028"/>
    </source>
</evidence>
<dbReference type="AlphaFoldDB" id="A0A9P6U467"/>
<protein>
    <recommendedName>
        <fullName evidence="2">poly(ADP-ribose) glycohydrolase</fullName>
        <ecNumber evidence="2">3.2.1.143</ecNumber>
    </recommendedName>
</protein>
<dbReference type="PANTHER" id="PTHR12837">
    <property type="entry name" value="POLY ADP-RIBOSE GLYCOHYDROLASE"/>
    <property type="match status" value="1"/>
</dbReference>
<feature type="region of interest" description="Disordered" evidence="6">
    <location>
        <begin position="377"/>
        <end position="403"/>
    </location>
</feature>
<dbReference type="GO" id="GO:0005975">
    <property type="term" value="P:carbohydrate metabolic process"/>
    <property type="evidence" value="ECO:0007669"/>
    <property type="project" value="InterPro"/>
</dbReference>
<feature type="region of interest" description="Disordered" evidence="6">
    <location>
        <begin position="114"/>
        <end position="174"/>
    </location>
</feature>
<keyword evidence="3" id="KW-0378">Hydrolase</keyword>
<evidence type="ECO:0000256" key="1">
    <source>
        <dbReference type="ARBA" id="ARBA00009545"/>
    </source>
</evidence>
<accession>A0A9P6U467</accession>
<feature type="compositionally biased region" description="Polar residues" evidence="6">
    <location>
        <begin position="156"/>
        <end position="174"/>
    </location>
</feature>
<evidence type="ECO:0000256" key="6">
    <source>
        <dbReference type="SAM" id="MobiDB-lite"/>
    </source>
</evidence>
<dbReference type="EMBL" id="JAAAJB010000306">
    <property type="protein sequence ID" value="KAG0258857.1"/>
    <property type="molecule type" value="Genomic_DNA"/>
</dbReference>
<evidence type="ECO:0000313" key="9">
    <source>
        <dbReference type="EMBL" id="KAG0258857.1"/>
    </source>
</evidence>
<dbReference type="GO" id="GO:0004649">
    <property type="term" value="F:poly(ADP-ribose) glycohydrolase activity"/>
    <property type="evidence" value="ECO:0007669"/>
    <property type="project" value="UniProtKB-EC"/>
</dbReference>
<evidence type="ECO:0000256" key="5">
    <source>
        <dbReference type="PIRSR" id="PIRSR607724-2"/>
    </source>
</evidence>
<name>A0A9P6U467_9FUNG</name>
<dbReference type="Pfam" id="PF20811">
    <property type="entry name" value="PARG_cat_N"/>
    <property type="match status" value="2"/>
</dbReference>
<feature type="region of interest" description="Disordered" evidence="6">
    <location>
        <begin position="340"/>
        <end position="363"/>
    </location>
</feature>